<dbReference type="EMBL" id="CVRI01000060">
    <property type="protein sequence ID" value="CRL03935.1"/>
    <property type="molecule type" value="Genomic_DNA"/>
</dbReference>
<dbReference type="Proteomes" id="UP000183832">
    <property type="component" value="Unassembled WGS sequence"/>
</dbReference>
<keyword evidence="2" id="KW-1185">Reference proteome</keyword>
<evidence type="ECO:0000313" key="2">
    <source>
        <dbReference type="Proteomes" id="UP000183832"/>
    </source>
</evidence>
<name>A0A1J1IUS5_9DIPT</name>
<reference evidence="1 2" key="1">
    <citation type="submission" date="2015-04" db="EMBL/GenBank/DDBJ databases">
        <authorList>
            <person name="Syromyatnikov M.Y."/>
            <person name="Popov V.N."/>
        </authorList>
    </citation>
    <scope>NUCLEOTIDE SEQUENCE [LARGE SCALE GENOMIC DNA]</scope>
</reference>
<organism evidence="1 2">
    <name type="scientific">Clunio marinus</name>
    <dbReference type="NCBI Taxonomy" id="568069"/>
    <lineage>
        <taxon>Eukaryota</taxon>
        <taxon>Metazoa</taxon>
        <taxon>Ecdysozoa</taxon>
        <taxon>Arthropoda</taxon>
        <taxon>Hexapoda</taxon>
        <taxon>Insecta</taxon>
        <taxon>Pterygota</taxon>
        <taxon>Neoptera</taxon>
        <taxon>Endopterygota</taxon>
        <taxon>Diptera</taxon>
        <taxon>Nematocera</taxon>
        <taxon>Chironomoidea</taxon>
        <taxon>Chironomidae</taxon>
        <taxon>Clunio</taxon>
    </lineage>
</organism>
<proteinExistence type="predicted"/>
<accession>A0A1J1IUS5</accession>
<protein>
    <submittedName>
        <fullName evidence="1">CLUMA_CG017056, isoform A</fullName>
    </submittedName>
</protein>
<dbReference type="AlphaFoldDB" id="A0A1J1IUS5"/>
<gene>
    <name evidence="1" type="ORF">CLUMA_CG017056</name>
</gene>
<evidence type="ECO:0000313" key="1">
    <source>
        <dbReference type="EMBL" id="CRL03935.1"/>
    </source>
</evidence>
<sequence length="27" mass="3247">MTPLTSTQWREKNKKGAQIFPHHFLFC</sequence>